<dbReference type="AlphaFoldDB" id="A0A2T3BD15"/>
<dbReference type="InParanoid" id="A0A2T3BD15"/>
<dbReference type="InterPro" id="IPR036457">
    <property type="entry name" value="PPM-type-like_dom_sf"/>
</dbReference>
<dbReference type="SUPFAM" id="SSF81606">
    <property type="entry name" value="PP2C-like"/>
    <property type="match status" value="1"/>
</dbReference>
<proteinExistence type="predicted"/>
<evidence type="ECO:0000313" key="2">
    <source>
        <dbReference type="Proteomes" id="UP000241818"/>
    </source>
</evidence>
<reference evidence="1 2" key="1">
    <citation type="journal article" date="2018" name="New Phytol.">
        <title>Comparative genomics and transcriptomics depict ericoid mycorrhizal fungi as versatile saprotrophs and plant mutualists.</title>
        <authorList>
            <person name="Martino E."/>
            <person name="Morin E."/>
            <person name="Grelet G.A."/>
            <person name="Kuo A."/>
            <person name="Kohler A."/>
            <person name="Daghino S."/>
            <person name="Barry K.W."/>
            <person name="Cichocki N."/>
            <person name="Clum A."/>
            <person name="Dockter R.B."/>
            <person name="Hainaut M."/>
            <person name="Kuo R.C."/>
            <person name="LaButti K."/>
            <person name="Lindahl B.D."/>
            <person name="Lindquist E.A."/>
            <person name="Lipzen A."/>
            <person name="Khouja H.R."/>
            <person name="Magnuson J."/>
            <person name="Murat C."/>
            <person name="Ohm R.A."/>
            <person name="Singer S.W."/>
            <person name="Spatafora J.W."/>
            <person name="Wang M."/>
            <person name="Veneault-Fourrey C."/>
            <person name="Henrissat B."/>
            <person name="Grigoriev I.V."/>
            <person name="Martin F.M."/>
            <person name="Perotto S."/>
        </authorList>
    </citation>
    <scope>NUCLEOTIDE SEQUENCE [LARGE SCALE GENOMIC DNA]</scope>
    <source>
        <strain evidence="1 2">ATCC 22711</strain>
    </source>
</reference>
<dbReference type="OrthoDB" id="420076at2759"/>
<organism evidence="1 2">
    <name type="scientific">Amorphotheca resinae ATCC 22711</name>
    <dbReference type="NCBI Taxonomy" id="857342"/>
    <lineage>
        <taxon>Eukaryota</taxon>
        <taxon>Fungi</taxon>
        <taxon>Dikarya</taxon>
        <taxon>Ascomycota</taxon>
        <taxon>Pezizomycotina</taxon>
        <taxon>Leotiomycetes</taxon>
        <taxon>Helotiales</taxon>
        <taxon>Amorphothecaceae</taxon>
        <taxon>Amorphotheca</taxon>
    </lineage>
</organism>
<protein>
    <recommendedName>
        <fullName evidence="3">PPM-type phosphatase domain-containing protein</fullName>
    </recommendedName>
</protein>
<evidence type="ECO:0000313" key="1">
    <source>
        <dbReference type="EMBL" id="PSS27285.1"/>
    </source>
</evidence>
<dbReference type="GeneID" id="36574184"/>
<dbReference type="EMBL" id="KZ679006">
    <property type="protein sequence ID" value="PSS27285.1"/>
    <property type="molecule type" value="Genomic_DNA"/>
</dbReference>
<dbReference type="STRING" id="857342.A0A2T3BD15"/>
<name>A0A2T3BD15_AMORE</name>
<accession>A0A2T3BD15</accession>
<sequence length="271" mass="29690">MCFGAARPVAYRRLPRTIHLCRHNFSTQKTKAPPYKSSPFRTATICLAIGISVGYVLQKYPARNNQTPSHTDFYDGSLEWKGKACKKLTLDEAGAWLRKEESSRKGPVGSGVQSWYSVRCPSNSPCEDNLVSSQRLVSTGQDKPWIFWGVFDGHNGWAMSTTLREVLVPYVVRNLSQLYQSFSNSSPTSAAIDEAIISSFKLLDDEIIADGMAALKDAKSTAEVISRLAPGYAGSCADHETLCGLVGLQPPLARQGRDDVTVQVVFFDGCA</sequence>
<evidence type="ECO:0008006" key="3">
    <source>
        <dbReference type="Google" id="ProtNLM"/>
    </source>
</evidence>
<gene>
    <name evidence="1" type="ORF">M430DRAFT_32077</name>
</gene>
<dbReference type="Proteomes" id="UP000241818">
    <property type="component" value="Unassembled WGS sequence"/>
</dbReference>
<dbReference type="Gene3D" id="3.60.40.10">
    <property type="entry name" value="PPM-type phosphatase domain"/>
    <property type="match status" value="1"/>
</dbReference>
<keyword evidence="2" id="KW-1185">Reference proteome</keyword>
<dbReference type="RefSeq" id="XP_024724810.1">
    <property type="nucleotide sequence ID" value="XM_024866103.1"/>
</dbReference>